<gene>
    <name evidence="2" type="ORF">EAO74_07005</name>
</gene>
<evidence type="ECO:0000256" key="1">
    <source>
        <dbReference type="SAM" id="SignalP"/>
    </source>
</evidence>
<comment type="caution">
    <text evidence="2">The sequence shown here is derived from an EMBL/GenBank/DDBJ whole genome shotgun (WGS) entry which is preliminary data.</text>
</comment>
<accession>A0A652L8Z3</accession>
<reference evidence="2" key="1">
    <citation type="submission" date="2018-10" db="EMBL/GenBank/DDBJ databases">
        <authorList>
            <person name="Hariharan J."/>
            <person name="Choudoir M.J."/>
            <person name="Diebold P."/>
            <person name="Panke-Buisse K."/>
            <person name="Campbell A.N."/>
            <person name="Buckley D.H."/>
        </authorList>
    </citation>
    <scope>NUCLEOTIDE SEQUENCE</scope>
    <source>
        <strain evidence="2">Gb1</strain>
    </source>
</reference>
<organism evidence="2">
    <name type="scientific">Streptomyces sp. gb1(2016)</name>
    <dbReference type="NCBI Taxonomy" id="1828321"/>
    <lineage>
        <taxon>Bacteria</taxon>
        <taxon>Bacillati</taxon>
        <taxon>Actinomycetota</taxon>
        <taxon>Actinomycetes</taxon>
        <taxon>Kitasatosporales</taxon>
        <taxon>Streptomycetaceae</taxon>
        <taxon>Streptomyces</taxon>
    </lineage>
</organism>
<name>A0A652L8Z3_9ACTN</name>
<evidence type="ECO:0000313" key="2">
    <source>
        <dbReference type="EMBL" id="TXS32400.1"/>
    </source>
</evidence>
<proteinExistence type="predicted"/>
<dbReference type="EMBL" id="RDBM01000023">
    <property type="protein sequence ID" value="TXS32400.1"/>
    <property type="molecule type" value="Genomic_DNA"/>
</dbReference>
<dbReference type="RefSeq" id="WP_147983052.1">
    <property type="nucleotide sequence ID" value="NZ_RDBM01000023.1"/>
</dbReference>
<feature type="chain" id="PRO_5039589314" description="Lipoprotein" evidence="1">
    <location>
        <begin position="28"/>
        <end position="171"/>
    </location>
</feature>
<dbReference type="AlphaFoldDB" id="A0A652L8Z3"/>
<feature type="signal peptide" evidence="1">
    <location>
        <begin position="1"/>
        <end position="27"/>
    </location>
</feature>
<sequence length="171" mass="18750">MNDRSALRSRLLAALGAALLLSSCSSAGGDDHRTTDGRASHWGKDMGAPEASAFMKVAVPESATEVKGAVQINPQEDIYLLSFVTDERTAVWVAEDLRPEKPLRTRNQDLPAPTELFKHLGLAEPQSEKGVRWAGVCPPCVGDSRRSEVQWIEIHVLALKADRTRVYIQAF</sequence>
<protein>
    <recommendedName>
        <fullName evidence="3">Lipoprotein</fullName>
    </recommendedName>
</protein>
<dbReference type="PROSITE" id="PS51257">
    <property type="entry name" value="PROKAR_LIPOPROTEIN"/>
    <property type="match status" value="1"/>
</dbReference>
<evidence type="ECO:0008006" key="3">
    <source>
        <dbReference type="Google" id="ProtNLM"/>
    </source>
</evidence>
<keyword evidence="1" id="KW-0732">Signal</keyword>